<gene>
    <name evidence="1" type="ORF">QUW08_09020</name>
</gene>
<evidence type="ECO:0000313" key="1">
    <source>
        <dbReference type="EMBL" id="MDM8201430.1"/>
    </source>
</evidence>
<dbReference type="InterPro" id="IPR027417">
    <property type="entry name" value="P-loop_NTPase"/>
</dbReference>
<keyword evidence="2" id="KW-1185">Reference proteome</keyword>
<reference evidence="1 2" key="1">
    <citation type="submission" date="2023-06" db="EMBL/GenBank/DDBJ databases">
        <title>Identification and characterization of horizontal gene transfer across gut microbiota members of farm animals based on homology search.</title>
        <authorList>
            <person name="Schwarzerova J."/>
            <person name="Nykrynova M."/>
            <person name="Jureckova K."/>
            <person name="Cejkova D."/>
            <person name="Rychlik I."/>
        </authorList>
    </citation>
    <scope>NUCLEOTIDE SEQUENCE [LARGE SCALE GENOMIC DNA]</scope>
    <source>
        <strain evidence="1 2">ET340</strain>
    </source>
</reference>
<dbReference type="EMBL" id="JAUDCL010000014">
    <property type="protein sequence ID" value="MDM8201430.1"/>
    <property type="molecule type" value="Genomic_DNA"/>
</dbReference>
<evidence type="ECO:0000313" key="2">
    <source>
        <dbReference type="Proteomes" id="UP001529380"/>
    </source>
</evidence>
<protein>
    <recommendedName>
        <fullName evidence="3">AAA domain-containing protein</fullName>
    </recommendedName>
</protein>
<dbReference type="SUPFAM" id="SSF52540">
    <property type="entry name" value="P-loop containing nucleoside triphosphate hydrolases"/>
    <property type="match status" value="1"/>
</dbReference>
<dbReference type="Proteomes" id="UP001529380">
    <property type="component" value="Unassembled WGS sequence"/>
</dbReference>
<name>A0ABT7URQ6_9FIRM</name>
<evidence type="ECO:0008006" key="3">
    <source>
        <dbReference type="Google" id="ProtNLM"/>
    </source>
</evidence>
<sequence>MKTNANSMTNSVDFFMGALGPKGFQGYFDWLDTQEQVPLYLIKAGPGCGKSTLMTRLAQASPLPVERIHCSSDPDSLDGVIFSRPRAAIIDATAPHTVEPAYPGAVQKVVDLHHALDNDYLTAHRGEIVALFRRCSALQEQAGRSIRAASSLLDDSRRLAAPLVNEEKLLGWARRLGSRRLPRTGHPASESIRLLSAVTPKGRMVFMNTVETLADEYIVLHDEQGAAAPLALALLRQMALERGYSIITCPCPLREDAIDHLFIPELRLAFLTGNSWHSMDLENLQNVHCTRFLEKGGPRSLRARLRFDRKAAAELLKMASEAQRQAKASHDELESYYRTAADFSRLDEIAEQLTKTLFA</sequence>
<proteinExistence type="predicted"/>
<organism evidence="1 2">
    <name type="scientific">Allofournierella massiliensis</name>
    <dbReference type="NCBI Taxonomy" id="1650663"/>
    <lineage>
        <taxon>Bacteria</taxon>
        <taxon>Bacillati</taxon>
        <taxon>Bacillota</taxon>
        <taxon>Clostridia</taxon>
        <taxon>Eubacteriales</taxon>
        <taxon>Oscillospiraceae</taxon>
        <taxon>Allofournierella</taxon>
    </lineage>
</organism>
<comment type="caution">
    <text evidence="1">The sequence shown here is derived from an EMBL/GenBank/DDBJ whole genome shotgun (WGS) entry which is preliminary data.</text>
</comment>
<accession>A0ABT7URQ6</accession>